<dbReference type="CDD" id="cd04301">
    <property type="entry name" value="NAT_SF"/>
    <property type="match status" value="1"/>
</dbReference>
<dbReference type="Proteomes" id="UP000665944">
    <property type="component" value="Unassembled WGS sequence"/>
</dbReference>
<dbReference type="PANTHER" id="PTHR10908:SF0">
    <property type="entry name" value="SEROTONIN N-ACETYLTRANSFERASE"/>
    <property type="match status" value="1"/>
</dbReference>
<dbReference type="AlphaFoldDB" id="A0A3S7GVV2"/>
<dbReference type="InterPro" id="IPR016181">
    <property type="entry name" value="Acyl_CoA_acyltransferase"/>
</dbReference>
<reference evidence="4" key="1">
    <citation type="submission" date="2016-02" db="EMBL/GenBank/DDBJ databases">
        <title>Genomic sequence of a clinical Staphylococcus hominis isolate.</title>
        <authorList>
            <person name="McClure J.M."/>
            <person name="Zhang K."/>
        </authorList>
    </citation>
    <scope>NUCLEOTIDE SEQUENCE</scope>
    <source>
        <strain evidence="4">C34847</strain>
    </source>
</reference>
<evidence type="ECO:0000313" key="4">
    <source>
        <dbReference type="EMBL" id="AVI06398.1"/>
    </source>
</evidence>
<dbReference type="PANTHER" id="PTHR10908">
    <property type="entry name" value="SEROTONIN N-ACETYLTRANSFERASE"/>
    <property type="match status" value="1"/>
</dbReference>
<keyword evidence="2" id="KW-0012">Acyltransferase</keyword>
<dbReference type="GO" id="GO:0008080">
    <property type="term" value="F:N-acetyltransferase activity"/>
    <property type="evidence" value="ECO:0007669"/>
    <property type="project" value="UniProtKB-ARBA"/>
</dbReference>
<dbReference type="PROSITE" id="PS51186">
    <property type="entry name" value="GNAT"/>
    <property type="match status" value="1"/>
</dbReference>
<evidence type="ECO:0000256" key="1">
    <source>
        <dbReference type="ARBA" id="ARBA00022679"/>
    </source>
</evidence>
<organism evidence="4">
    <name type="scientific">Staphylococcus hominis</name>
    <dbReference type="NCBI Taxonomy" id="1290"/>
    <lineage>
        <taxon>Bacteria</taxon>
        <taxon>Bacillati</taxon>
        <taxon>Bacillota</taxon>
        <taxon>Bacilli</taxon>
        <taxon>Bacillales</taxon>
        <taxon>Staphylococcaceae</taxon>
        <taxon>Staphylococcus</taxon>
    </lineage>
</organism>
<evidence type="ECO:0000313" key="5">
    <source>
        <dbReference type="EMBL" id="MCM5672171.1"/>
    </source>
</evidence>
<sequence>MNFRNVVADDLERLIQLENEGFTKEEAATTKALKQRIEIIPDTFIVAEENNQIVGYINGPVISNKCITDDLFASIRPNPNIGGYLSVLGLVVAKDFQHQGIAGQLLNYFENIARQHARFGVTLTCRDTLVSFYESHGYINEGLSDSTHANVAWYNLVKEL</sequence>
<evidence type="ECO:0000313" key="6">
    <source>
        <dbReference type="Proteomes" id="UP000665944"/>
    </source>
</evidence>
<dbReference type="InterPro" id="IPR051635">
    <property type="entry name" value="SNAT-like"/>
</dbReference>
<reference evidence="5 6" key="2">
    <citation type="submission" date="2022-06" db="EMBL/GenBank/DDBJ databases">
        <title>Staphylococcus hominis ShoR14 genome sequence.</title>
        <authorList>
            <person name="Yeo C.C."/>
            <person name="Chew C.H."/>
            <person name="Che Hamzah A.M."/>
            <person name="Al-Trad E.I."/>
        </authorList>
    </citation>
    <scope>NUCLEOTIDE SEQUENCE [LARGE SCALE GENOMIC DNA]</scope>
    <source>
        <strain evidence="5 6">ShoR14</strain>
    </source>
</reference>
<protein>
    <submittedName>
        <fullName evidence="5">GNAT family N-acetyltransferase</fullName>
    </submittedName>
    <submittedName>
        <fullName evidence="4">GNAT family acetyltransferase</fullName>
    </submittedName>
</protein>
<gene>
    <name evidence="4" type="ORF">AZE34_06395</name>
    <name evidence="5" type="ORF">J7T32_005230</name>
</gene>
<proteinExistence type="predicted"/>
<evidence type="ECO:0000256" key="2">
    <source>
        <dbReference type="ARBA" id="ARBA00023315"/>
    </source>
</evidence>
<dbReference type="SUPFAM" id="SSF55729">
    <property type="entry name" value="Acyl-CoA N-acyltransferases (Nat)"/>
    <property type="match status" value="1"/>
</dbReference>
<name>A0A3S7GVV2_STAHO</name>
<keyword evidence="6" id="KW-1185">Reference proteome</keyword>
<dbReference type="EMBL" id="JAGHKT020000005">
    <property type="protein sequence ID" value="MCM5672171.1"/>
    <property type="molecule type" value="Genomic_DNA"/>
</dbReference>
<dbReference type="Gene3D" id="3.40.630.30">
    <property type="match status" value="1"/>
</dbReference>
<dbReference type="InterPro" id="IPR000182">
    <property type="entry name" value="GNAT_dom"/>
</dbReference>
<dbReference type="EMBL" id="CP014567">
    <property type="protein sequence ID" value="AVI06398.1"/>
    <property type="molecule type" value="Genomic_DNA"/>
</dbReference>
<dbReference type="RefSeq" id="WP_017175495.1">
    <property type="nucleotide sequence ID" value="NZ_CP014107.1"/>
</dbReference>
<dbReference type="Pfam" id="PF13673">
    <property type="entry name" value="Acetyltransf_10"/>
    <property type="match status" value="1"/>
</dbReference>
<keyword evidence="1 4" id="KW-0808">Transferase</keyword>
<accession>A0A3S7GVV2</accession>
<evidence type="ECO:0000259" key="3">
    <source>
        <dbReference type="PROSITE" id="PS51186"/>
    </source>
</evidence>
<feature type="domain" description="N-acetyltransferase" evidence="3">
    <location>
        <begin position="1"/>
        <end position="160"/>
    </location>
</feature>